<dbReference type="PROSITE" id="PS00571">
    <property type="entry name" value="AMIDASES"/>
    <property type="match status" value="1"/>
</dbReference>
<evidence type="ECO:0000313" key="2">
    <source>
        <dbReference type="EMBL" id="SVE37198.1"/>
    </source>
</evidence>
<dbReference type="EMBL" id="UINC01212740">
    <property type="protein sequence ID" value="SVE37198.1"/>
    <property type="molecule type" value="Genomic_DNA"/>
</dbReference>
<dbReference type="GO" id="GO:0003824">
    <property type="term" value="F:catalytic activity"/>
    <property type="evidence" value="ECO:0007669"/>
    <property type="project" value="InterPro"/>
</dbReference>
<protein>
    <recommendedName>
        <fullName evidence="1">Amidase domain-containing protein</fullName>
    </recommendedName>
</protein>
<gene>
    <name evidence="2" type="ORF">METZ01_LOCUS490052</name>
</gene>
<dbReference type="Gene3D" id="3.90.1300.10">
    <property type="entry name" value="Amidase signature (AS) domain"/>
    <property type="match status" value="1"/>
</dbReference>
<accession>A0A383CZZ3</accession>
<dbReference type="Pfam" id="PF01425">
    <property type="entry name" value="Amidase"/>
    <property type="match status" value="1"/>
</dbReference>
<evidence type="ECO:0000259" key="1">
    <source>
        <dbReference type="Pfam" id="PF01425"/>
    </source>
</evidence>
<name>A0A383CZZ3_9ZZZZ</name>
<organism evidence="2">
    <name type="scientific">marine metagenome</name>
    <dbReference type="NCBI Taxonomy" id="408172"/>
    <lineage>
        <taxon>unclassified sequences</taxon>
        <taxon>metagenomes</taxon>
        <taxon>ecological metagenomes</taxon>
    </lineage>
</organism>
<dbReference type="PANTHER" id="PTHR11895:SF176">
    <property type="entry name" value="AMIDASE AMID-RELATED"/>
    <property type="match status" value="1"/>
</dbReference>
<dbReference type="PANTHER" id="PTHR11895">
    <property type="entry name" value="TRANSAMIDASE"/>
    <property type="match status" value="1"/>
</dbReference>
<dbReference type="InterPro" id="IPR000120">
    <property type="entry name" value="Amidase"/>
</dbReference>
<dbReference type="InterPro" id="IPR036928">
    <property type="entry name" value="AS_sf"/>
</dbReference>
<dbReference type="SUPFAM" id="SSF75304">
    <property type="entry name" value="Amidase signature (AS) enzymes"/>
    <property type="match status" value="1"/>
</dbReference>
<sequence>MSAEILNASLVETAEAIRRKDLSSVEVVGASIARAESLQPVLNCFIQLLGDEALADAERADSELARGKLRGPLHGVPLAHKDMYYRTGKRSTCGSKIRKDYVADHDSTALKRLLDAGSIYLGGLNMAEFATGPTGHNEHWGDNHNPWNPDYIAGGSSSGTGSAVAARIVYGGLGSDTGGSIRIPSSVNGLVGLKPTNG</sequence>
<dbReference type="InterPro" id="IPR023631">
    <property type="entry name" value="Amidase_dom"/>
</dbReference>
<dbReference type="AlphaFoldDB" id="A0A383CZZ3"/>
<reference evidence="2" key="1">
    <citation type="submission" date="2018-05" db="EMBL/GenBank/DDBJ databases">
        <authorList>
            <person name="Lanie J.A."/>
            <person name="Ng W.-L."/>
            <person name="Kazmierczak K.M."/>
            <person name="Andrzejewski T.M."/>
            <person name="Davidsen T.M."/>
            <person name="Wayne K.J."/>
            <person name="Tettelin H."/>
            <person name="Glass J.I."/>
            <person name="Rusch D."/>
            <person name="Podicherti R."/>
            <person name="Tsui H.-C.T."/>
            <person name="Winkler M.E."/>
        </authorList>
    </citation>
    <scope>NUCLEOTIDE SEQUENCE</scope>
</reference>
<dbReference type="InterPro" id="IPR020556">
    <property type="entry name" value="Amidase_CS"/>
</dbReference>
<feature type="domain" description="Amidase" evidence="1">
    <location>
        <begin position="26"/>
        <end position="198"/>
    </location>
</feature>
<proteinExistence type="predicted"/>
<feature type="non-terminal residue" evidence="2">
    <location>
        <position position="198"/>
    </location>
</feature>